<sequence>MLRLIVCQNQARNISWRAIAALIKVLAMVQLSNIPER</sequence>
<dbReference type="AlphaFoldDB" id="A0A1D3K7X4"/>
<accession>A0A1D3K7X4</accession>
<evidence type="ECO:0000313" key="2">
    <source>
        <dbReference type="Proteomes" id="UP000245431"/>
    </source>
</evidence>
<protein>
    <submittedName>
        <fullName evidence="1">Hypothetical membrane protein</fullName>
    </submittedName>
</protein>
<evidence type="ECO:0000313" key="1">
    <source>
        <dbReference type="EMBL" id="SBW84459.1"/>
    </source>
</evidence>
<proteinExistence type="predicted"/>
<gene>
    <name evidence="1" type="ORF">PVE_R2G0434</name>
</gene>
<dbReference type="EMBL" id="LT599584">
    <property type="protein sequence ID" value="SBW84459.1"/>
    <property type="molecule type" value="Genomic_DNA"/>
</dbReference>
<name>A0A1D3K7X4_PSEVE</name>
<dbReference type="Proteomes" id="UP000245431">
    <property type="component" value="Chromosome PVE_r2"/>
</dbReference>
<organism evidence="1 2">
    <name type="scientific">Pseudomonas veronii 1YdBTEX2</name>
    <dbReference type="NCBI Taxonomy" id="1295141"/>
    <lineage>
        <taxon>Bacteria</taxon>
        <taxon>Pseudomonadati</taxon>
        <taxon>Pseudomonadota</taxon>
        <taxon>Gammaproteobacteria</taxon>
        <taxon>Pseudomonadales</taxon>
        <taxon>Pseudomonadaceae</taxon>
        <taxon>Pseudomonas</taxon>
    </lineage>
</organism>
<reference evidence="2" key="1">
    <citation type="submission" date="2016-07" db="EMBL/GenBank/DDBJ databases">
        <authorList>
            <person name="Florea S."/>
            <person name="Webb J.S."/>
            <person name="Jaromczyk J."/>
            <person name="Schardl C.L."/>
        </authorList>
    </citation>
    <scope>NUCLEOTIDE SEQUENCE [LARGE SCALE GENOMIC DNA]</scope>
    <source>
        <strain evidence="2">1YdBTEX2</strain>
    </source>
</reference>